<evidence type="ECO:0000313" key="1">
    <source>
        <dbReference type="EMBL" id="TFE89746.1"/>
    </source>
</evidence>
<dbReference type="PIRSF" id="PIRSF010372">
    <property type="entry name" value="PaiB"/>
    <property type="match status" value="1"/>
</dbReference>
<evidence type="ECO:0000313" key="2">
    <source>
        <dbReference type="Proteomes" id="UP000298246"/>
    </source>
</evidence>
<dbReference type="Gene3D" id="2.30.110.10">
    <property type="entry name" value="Electron Transport, Fmn-binding Protein, Chain A"/>
    <property type="match status" value="1"/>
</dbReference>
<name>A0A4Y8Q649_9BACL</name>
<dbReference type="SUPFAM" id="SSF50475">
    <property type="entry name" value="FMN-binding split barrel"/>
    <property type="match status" value="1"/>
</dbReference>
<dbReference type="Pfam" id="PF04299">
    <property type="entry name" value="FMN_bind_2"/>
    <property type="match status" value="1"/>
</dbReference>
<accession>A0A4Y8Q649</accession>
<comment type="caution">
    <text evidence="1">The sequence shown here is derived from an EMBL/GenBank/DDBJ whole genome shotgun (WGS) entry which is preliminary data.</text>
</comment>
<organism evidence="1 2">
    <name type="scientific">Paenibacillus athensensis</name>
    <dbReference type="NCBI Taxonomy" id="1967502"/>
    <lineage>
        <taxon>Bacteria</taxon>
        <taxon>Bacillati</taxon>
        <taxon>Bacillota</taxon>
        <taxon>Bacilli</taxon>
        <taxon>Bacillales</taxon>
        <taxon>Paenibacillaceae</taxon>
        <taxon>Paenibacillus</taxon>
    </lineage>
</organism>
<keyword evidence="2" id="KW-1185">Reference proteome</keyword>
<dbReference type="PANTHER" id="PTHR35802:SF1">
    <property type="entry name" value="PROTEASE SYNTHASE AND SPORULATION PROTEIN PAI 2"/>
    <property type="match status" value="1"/>
</dbReference>
<dbReference type="AlphaFoldDB" id="A0A4Y8Q649"/>
<protein>
    <submittedName>
        <fullName evidence="1">Transcriptional regulator</fullName>
    </submittedName>
</protein>
<reference evidence="1 2" key="1">
    <citation type="submission" date="2017-03" db="EMBL/GenBank/DDBJ databases">
        <title>Isolation of Levoglucosan Utilizing Bacteria.</title>
        <authorList>
            <person name="Arya A.S."/>
        </authorList>
    </citation>
    <scope>NUCLEOTIDE SEQUENCE [LARGE SCALE GENOMIC DNA]</scope>
    <source>
        <strain evidence="1 2">MEC069</strain>
    </source>
</reference>
<dbReference type="InterPro" id="IPR012349">
    <property type="entry name" value="Split_barrel_FMN-bd"/>
</dbReference>
<proteinExistence type="predicted"/>
<sequence length="201" mass="22902">MYIPAHFQLDMPTAYSIIRENSFATLFSLHDGLPYASHLPILLHSSEKYLYGHFAAANPQWRDLGEQTVLTVFHGPHGYISPSWYETNQAVPTWNYVAVHVYGTMEFIDVQDELVAGLRDMIATYEQPQSGYGLQDMDPEWINGLTRSIRGFKIQISKIEGKAKLSQNHSTERQQLIIQQLEANGGLNEQRISALMKMPFN</sequence>
<dbReference type="OrthoDB" id="9794948at2"/>
<dbReference type="RefSeq" id="WP_134750967.1">
    <property type="nucleotide sequence ID" value="NZ_MYFO02000006.1"/>
</dbReference>
<dbReference type="EMBL" id="MYFO01000006">
    <property type="protein sequence ID" value="TFE89746.1"/>
    <property type="molecule type" value="Genomic_DNA"/>
</dbReference>
<dbReference type="Proteomes" id="UP000298246">
    <property type="component" value="Unassembled WGS sequence"/>
</dbReference>
<dbReference type="InterPro" id="IPR007396">
    <property type="entry name" value="TR_PAI2-type"/>
</dbReference>
<dbReference type="PANTHER" id="PTHR35802">
    <property type="entry name" value="PROTEASE SYNTHASE AND SPORULATION PROTEIN PAI 2"/>
    <property type="match status" value="1"/>
</dbReference>
<gene>
    <name evidence="1" type="ORF">B5M42_06540</name>
</gene>